<evidence type="ECO:0000256" key="5">
    <source>
        <dbReference type="ARBA" id="ARBA00023136"/>
    </source>
</evidence>
<dbReference type="RefSeq" id="XP_031565559.1">
    <property type="nucleotide sequence ID" value="XM_031709699.1"/>
</dbReference>
<dbReference type="PANTHER" id="PTHR45695">
    <property type="entry name" value="LEUCOKININ RECEPTOR-RELATED"/>
    <property type="match status" value="1"/>
</dbReference>
<comment type="subcellular location">
    <subcellularLocation>
        <location evidence="1">Membrane</location>
        <topology evidence="1">Multi-pass membrane protein</topology>
    </subcellularLocation>
</comment>
<evidence type="ECO:0000259" key="11">
    <source>
        <dbReference type="PROSITE" id="PS50262"/>
    </source>
</evidence>
<evidence type="ECO:0000256" key="8">
    <source>
        <dbReference type="RuleBase" id="RU000688"/>
    </source>
</evidence>
<feature type="transmembrane region" description="Helical" evidence="10">
    <location>
        <begin position="333"/>
        <end position="357"/>
    </location>
</feature>
<dbReference type="PANTHER" id="PTHR45695:SF9">
    <property type="entry name" value="LEUCOKININ RECEPTOR"/>
    <property type="match status" value="1"/>
</dbReference>
<keyword evidence="2 8" id="KW-0812">Transmembrane</keyword>
<feature type="transmembrane region" description="Helical" evidence="10">
    <location>
        <begin position="194"/>
        <end position="211"/>
    </location>
</feature>
<dbReference type="GeneID" id="116300769"/>
<reference evidence="13 14" key="1">
    <citation type="submission" date="2025-04" db="UniProtKB">
        <authorList>
            <consortium name="RefSeq"/>
        </authorList>
    </citation>
    <scope>IDENTIFICATION</scope>
    <source>
        <tissue evidence="13 14">Tentacle</tissue>
    </source>
</reference>
<keyword evidence="12" id="KW-1185">Reference proteome</keyword>
<gene>
    <name evidence="13 14 15 16 17 18" type="primary">LOC116300769</name>
</gene>
<evidence type="ECO:0000256" key="9">
    <source>
        <dbReference type="SAM" id="MobiDB-lite"/>
    </source>
</evidence>
<evidence type="ECO:0000256" key="1">
    <source>
        <dbReference type="ARBA" id="ARBA00004141"/>
    </source>
</evidence>
<evidence type="ECO:0000313" key="15">
    <source>
        <dbReference type="RefSeq" id="XP_031565557.1"/>
    </source>
</evidence>
<evidence type="ECO:0000313" key="17">
    <source>
        <dbReference type="RefSeq" id="XP_031565559.1"/>
    </source>
</evidence>
<keyword evidence="6 8" id="KW-0675">Receptor</keyword>
<feature type="transmembrane region" description="Helical" evidence="10">
    <location>
        <begin position="295"/>
        <end position="313"/>
    </location>
</feature>
<evidence type="ECO:0000256" key="4">
    <source>
        <dbReference type="ARBA" id="ARBA00023040"/>
    </source>
</evidence>
<feature type="transmembrane region" description="Helical" evidence="10">
    <location>
        <begin position="160"/>
        <end position="182"/>
    </location>
</feature>
<dbReference type="PROSITE" id="PS50262">
    <property type="entry name" value="G_PROTEIN_RECEP_F1_2"/>
    <property type="match status" value="1"/>
</dbReference>
<keyword evidence="7 8" id="KW-0807">Transducer</keyword>
<dbReference type="GO" id="GO:0005886">
    <property type="term" value="C:plasma membrane"/>
    <property type="evidence" value="ECO:0007669"/>
    <property type="project" value="TreeGrafter"/>
</dbReference>
<feature type="compositionally biased region" description="Polar residues" evidence="9">
    <location>
        <begin position="406"/>
        <end position="417"/>
    </location>
</feature>
<dbReference type="RefSeq" id="XP_031565556.1">
    <property type="nucleotide sequence ID" value="XM_031709696.1"/>
</dbReference>
<feature type="transmembrane region" description="Helical" evidence="10">
    <location>
        <begin position="109"/>
        <end position="135"/>
    </location>
</feature>
<protein>
    <submittedName>
        <fullName evidence="13 14">Substance-K receptor-like isoform X1</fullName>
    </submittedName>
</protein>
<dbReference type="InterPro" id="IPR000276">
    <property type="entry name" value="GPCR_Rhodpsn"/>
</dbReference>
<dbReference type="PRINTS" id="PR00237">
    <property type="entry name" value="GPCRRHODOPSN"/>
</dbReference>
<dbReference type="RefSeq" id="XP_031565560.1">
    <property type="nucleotide sequence ID" value="XM_031709700.1"/>
</dbReference>
<evidence type="ECO:0000313" key="12">
    <source>
        <dbReference type="Proteomes" id="UP000515163"/>
    </source>
</evidence>
<evidence type="ECO:0000256" key="7">
    <source>
        <dbReference type="ARBA" id="ARBA00023224"/>
    </source>
</evidence>
<keyword evidence="5 10" id="KW-0472">Membrane</keyword>
<dbReference type="OrthoDB" id="9445642at2759"/>
<keyword evidence="3 10" id="KW-1133">Transmembrane helix</keyword>
<dbReference type="RefSeq" id="XP_031565557.1">
    <property type="nucleotide sequence ID" value="XM_031709697.1"/>
</dbReference>
<dbReference type="RefSeq" id="XP_031565555.1">
    <property type="nucleotide sequence ID" value="XM_031709695.1"/>
</dbReference>
<dbReference type="PROSITE" id="PS00237">
    <property type="entry name" value="G_PROTEIN_RECEP_F1_1"/>
    <property type="match status" value="1"/>
</dbReference>
<dbReference type="GO" id="GO:0004930">
    <property type="term" value="F:G protein-coupled receptor activity"/>
    <property type="evidence" value="ECO:0007669"/>
    <property type="project" value="UniProtKB-KW"/>
</dbReference>
<dbReference type="Gene3D" id="1.20.1070.10">
    <property type="entry name" value="Rhodopsin 7-helix transmembrane proteins"/>
    <property type="match status" value="1"/>
</dbReference>
<evidence type="ECO:0000313" key="16">
    <source>
        <dbReference type="RefSeq" id="XP_031565558.1"/>
    </source>
</evidence>
<feature type="transmembrane region" description="Helical" evidence="10">
    <location>
        <begin position="250"/>
        <end position="272"/>
    </location>
</feature>
<dbReference type="KEGG" id="aten:116300769"/>
<feature type="region of interest" description="Disordered" evidence="9">
    <location>
        <begin position="406"/>
        <end position="425"/>
    </location>
</feature>
<dbReference type="Pfam" id="PF00001">
    <property type="entry name" value="7tm_1"/>
    <property type="match status" value="1"/>
</dbReference>
<evidence type="ECO:0000313" key="18">
    <source>
        <dbReference type="RefSeq" id="XP_031565560.1"/>
    </source>
</evidence>
<dbReference type="FunFam" id="1.20.1070.10:FF:000291">
    <property type="entry name" value="Predicted protein"/>
    <property type="match status" value="1"/>
</dbReference>
<dbReference type="Proteomes" id="UP000515163">
    <property type="component" value="Unplaced"/>
</dbReference>
<evidence type="ECO:0000256" key="6">
    <source>
        <dbReference type="ARBA" id="ARBA00023170"/>
    </source>
</evidence>
<proteinExistence type="inferred from homology"/>
<organism evidence="12 18">
    <name type="scientific">Actinia tenebrosa</name>
    <name type="common">Australian red waratah sea anemone</name>
    <dbReference type="NCBI Taxonomy" id="6105"/>
    <lineage>
        <taxon>Eukaryota</taxon>
        <taxon>Metazoa</taxon>
        <taxon>Cnidaria</taxon>
        <taxon>Anthozoa</taxon>
        <taxon>Hexacorallia</taxon>
        <taxon>Actiniaria</taxon>
        <taxon>Actiniidae</taxon>
        <taxon>Actinia</taxon>
    </lineage>
</organism>
<dbReference type="SUPFAM" id="SSF81321">
    <property type="entry name" value="Family A G protein-coupled receptor-like"/>
    <property type="match status" value="1"/>
</dbReference>
<dbReference type="InterPro" id="IPR017452">
    <property type="entry name" value="GPCR_Rhodpsn_7TM"/>
</dbReference>
<name>A0A6P8IFN7_ACTTE</name>
<evidence type="ECO:0000256" key="3">
    <source>
        <dbReference type="ARBA" id="ARBA00022989"/>
    </source>
</evidence>
<sequence length="425" mass="47918">MNTNTSTIAGSNFTTTSSLTTLFINSTSTMIHTTLSTLITTTFQPTTNETFSQANDTGRGPSCRTTPLDAERVFLIFCYIVIFVVTIAGNGIIIYVVNCYRNIKTAFNLLIVNMAVADILDAVAASPTSISFFIVGRRFPSGAIGEIICKLQMFIQDVSISASVLTLTVIAVDRYFAIVHVLRRPMGVRSVMRAICAIWVVSGLTFMYEFYRMRLVPYGKDAVTCTVVWGVDDPETVNLLFMTDMLMKLIFHYVLPLVVMIIVYTIILLHLWQRKAPGELSDNHQKRLERQKRKVIKMLVTIVTAFAVCWFPVHFNHVMITFHWERYRCALPMGVIMAFYMVAHANAAINPCLYLIFNQNFRDGFKHIFNKIHRRDITIIERTSTTRDVISNATAIPNIGYHPSTPQLTRLNASSSGDEMADSKL</sequence>
<evidence type="ECO:0000313" key="14">
    <source>
        <dbReference type="RefSeq" id="XP_031565556.1"/>
    </source>
</evidence>
<keyword evidence="4 8" id="KW-0297">G-protein coupled receptor</keyword>
<evidence type="ECO:0000256" key="2">
    <source>
        <dbReference type="ARBA" id="ARBA00022692"/>
    </source>
</evidence>
<dbReference type="AlphaFoldDB" id="A0A6P8IFN7"/>
<feature type="transmembrane region" description="Helical" evidence="10">
    <location>
        <begin position="74"/>
        <end position="97"/>
    </location>
</feature>
<comment type="similarity">
    <text evidence="8">Belongs to the G-protein coupled receptor 1 family.</text>
</comment>
<dbReference type="RefSeq" id="XP_031565558.1">
    <property type="nucleotide sequence ID" value="XM_031709698.1"/>
</dbReference>
<evidence type="ECO:0000313" key="13">
    <source>
        <dbReference type="RefSeq" id="XP_031565555.1"/>
    </source>
</evidence>
<dbReference type="SMART" id="SM01381">
    <property type="entry name" value="7TM_GPCR_Srsx"/>
    <property type="match status" value="1"/>
</dbReference>
<feature type="domain" description="G-protein coupled receptors family 1 profile" evidence="11">
    <location>
        <begin position="89"/>
        <end position="354"/>
    </location>
</feature>
<evidence type="ECO:0000256" key="10">
    <source>
        <dbReference type="SAM" id="Phobius"/>
    </source>
</evidence>
<accession>A0A6P8IFN7</accession>